<evidence type="ECO:0000313" key="2">
    <source>
        <dbReference type="EMBL" id="KAL3498345.1"/>
    </source>
</evidence>
<feature type="signal peptide" evidence="1">
    <location>
        <begin position="1"/>
        <end position="26"/>
    </location>
</feature>
<protein>
    <recommendedName>
        <fullName evidence="4">Thionin-like protein</fullName>
    </recommendedName>
</protein>
<dbReference type="PANTHER" id="PTHR36312">
    <property type="entry name" value="THIONIN-LIKE PROTEIN 1"/>
    <property type="match status" value="1"/>
</dbReference>
<feature type="chain" id="PRO_5044871102" description="Thionin-like protein" evidence="1">
    <location>
        <begin position="27"/>
        <end position="105"/>
    </location>
</feature>
<dbReference type="Proteomes" id="UP001630127">
    <property type="component" value="Unassembled WGS sequence"/>
</dbReference>
<proteinExistence type="predicted"/>
<keyword evidence="1" id="KW-0732">Signal</keyword>
<reference evidence="2 3" key="1">
    <citation type="submission" date="2024-11" db="EMBL/GenBank/DDBJ databases">
        <title>A near-complete genome assembly of Cinchona calisaya.</title>
        <authorList>
            <person name="Lian D.C."/>
            <person name="Zhao X.W."/>
            <person name="Wei L."/>
        </authorList>
    </citation>
    <scope>NUCLEOTIDE SEQUENCE [LARGE SCALE GENOMIC DNA]</scope>
    <source>
        <tissue evidence="2">Nenye</tissue>
    </source>
</reference>
<evidence type="ECO:0008006" key="4">
    <source>
        <dbReference type="Google" id="ProtNLM"/>
    </source>
</evidence>
<comment type="caution">
    <text evidence="2">The sequence shown here is derived from an EMBL/GenBank/DDBJ whole genome shotgun (WGS) entry which is preliminary data.</text>
</comment>
<dbReference type="AlphaFoldDB" id="A0ABD2XWI1"/>
<accession>A0ABD2XWI1</accession>
<dbReference type="PANTHER" id="PTHR36312:SF2">
    <property type="entry name" value="THIONIN-LIKE PROTEIN"/>
    <property type="match status" value="1"/>
</dbReference>
<organism evidence="2 3">
    <name type="scientific">Cinchona calisaya</name>
    <dbReference type="NCBI Taxonomy" id="153742"/>
    <lineage>
        <taxon>Eukaryota</taxon>
        <taxon>Viridiplantae</taxon>
        <taxon>Streptophyta</taxon>
        <taxon>Embryophyta</taxon>
        <taxon>Tracheophyta</taxon>
        <taxon>Spermatophyta</taxon>
        <taxon>Magnoliopsida</taxon>
        <taxon>eudicotyledons</taxon>
        <taxon>Gunneridae</taxon>
        <taxon>Pentapetalae</taxon>
        <taxon>asterids</taxon>
        <taxon>lamiids</taxon>
        <taxon>Gentianales</taxon>
        <taxon>Rubiaceae</taxon>
        <taxon>Cinchonoideae</taxon>
        <taxon>Cinchoneae</taxon>
        <taxon>Cinchona</taxon>
    </lineage>
</organism>
<keyword evidence="3" id="KW-1185">Reference proteome</keyword>
<dbReference type="InterPro" id="IPR038975">
    <property type="entry name" value="THNL"/>
</dbReference>
<sequence>MGRSIRIWEVMITVFVAMMLAQNATGQNLYACLGGCYNVCFLLGSKPLAERYPCYLNCLASCFPQSALEKQLNHCYVGCSAERCLEVKNGTTKQLSLSLSVRLRV</sequence>
<evidence type="ECO:0000256" key="1">
    <source>
        <dbReference type="SAM" id="SignalP"/>
    </source>
</evidence>
<dbReference type="EMBL" id="JBJUIK010000017">
    <property type="protein sequence ID" value="KAL3498345.1"/>
    <property type="molecule type" value="Genomic_DNA"/>
</dbReference>
<evidence type="ECO:0000313" key="3">
    <source>
        <dbReference type="Proteomes" id="UP001630127"/>
    </source>
</evidence>
<name>A0ABD2XWI1_9GENT</name>
<gene>
    <name evidence="2" type="ORF">ACH5RR_041077</name>
</gene>